<protein>
    <recommendedName>
        <fullName evidence="1">PocR domain-containing protein</fullName>
    </recommendedName>
</protein>
<feature type="domain" description="PocR" evidence="1">
    <location>
        <begin position="5"/>
        <end position="159"/>
    </location>
</feature>
<evidence type="ECO:0000313" key="3">
    <source>
        <dbReference type="Proteomes" id="UP001317742"/>
    </source>
</evidence>
<dbReference type="InterPro" id="IPR018771">
    <property type="entry name" value="PocR_dom"/>
</dbReference>
<name>A0ABM8B151_9BACT</name>
<proteinExistence type="predicted"/>
<organism evidence="2 3">
    <name type="scientific">Pseudodesulfovibrio nedwellii</name>
    <dbReference type="NCBI Taxonomy" id="2973072"/>
    <lineage>
        <taxon>Bacteria</taxon>
        <taxon>Pseudomonadati</taxon>
        <taxon>Thermodesulfobacteriota</taxon>
        <taxon>Desulfovibrionia</taxon>
        <taxon>Desulfovibrionales</taxon>
        <taxon>Desulfovibrionaceae</taxon>
    </lineage>
</organism>
<gene>
    <name evidence="2" type="ORF">SYK_18640</name>
</gene>
<evidence type="ECO:0000259" key="1">
    <source>
        <dbReference type="Pfam" id="PF10114"/>
    </source>
</evidence>
<keyword evidence="3" id="KW-1185">Reference proteome</keyword>
<accession>A0ABM8B151</accession>
<reference evidence="2 3" key="1">
    <citation type="submission" date="2022-08" db="EMBL/GenBank/DDBJ databases">
        <title>Genome Sequence of the sulphate-reducing bacterium, Pseudodesulfovibrio sp. SYK.</title>
        <authorList>
            <person name="Kondo R."/>
            <person name="Kataoka T."/>
        </authorList>
    </citation>
    <scope>NUCLEOTIDE SEQUENCE [LARGE SCALE GENOMIC DNA]</scope>
    <source>
        <strain evidence="2 3">SYK</strain>
    </source>
</reference>
<dbReference type="Proteomes" id="UP001317742">
    <property type="component" value="Chromosome"/>
</dbReference>
<dbReference type="EMBL" id="AP026709">
    <property type="protein sequence ID" value="BDQ37504.1"/>
    <property type="molecule type" value="Genomic_DNA"/>
</dbReference>
<sequence length="163" mass="17661">MKLTDLIGKDDLIALQNELHDTFSFNVDIMDAEGKKVVGHTWGNELCPLIRDDAKGFGAICAPAGQMFHHMLSTTKEPIAEFCDGGMMRAGVPVIHDGEYIGAVGGCGLASDDDEVDAFTIGMMSDLDEAVVEEKAKTVTVVSEAKVKEIQEYIAKRIQDLID</sequence>
<dbReference type="Pfam" id="PF10114">
    <property type="entry name" value="PocR"/>
    <property type="match status" value="1"/>
</dbReference>
<evidence type="ECO:0000313" key="2">
    <source>
        <dbReference type="EMBL" id="BDQ37504.1"/>
    </source>
</evidence>
<dbReference type="RefSeq" id="WP_281760027.1">
    <property type="nucleotide sequence ID" value="NZ_AP026709.1"/>
</dbReference>